<accession>A0ABT3TQA3</accession>
<keyword evidence="2" id="KW-1185">Reference proteome</keyword>
<proteinExistence type="predicted"/>
<evidence type="ECO:0000313" key="1">
    <source>
        <dbReference type="EMBL" id="MCX3058243.1"/>
    </source>
</evidence>
<dbReference type="InterPro" id="IPR025444">
    <property type="entry name" value="Monooxy_af470"/>
</dbReference>
<dbReference type="RefSeq" id="WP_266595090.1">
    <property type="nucleotide sequence ID" value="NZ_JAPHNL010000001.1"/>
</dbReference>
<protein>
    <submittedName>
        <fullName evidence="1">DUF4188 domain-containing protein</fullName>
    </submittedName>
</protein>
<dbReference type="Pfam" id="PF13826">
    <property type="entry name" value="Monooxy_af470-like"/>
    <property type="match status" value="1"/>
</dbReference>
<organism evidence="1 2">
    <name type="scientific">Streptomyces beihaiensis</name>
    <dbReference type="NCBI Taxonomy" id="2984495"/>
    <lineage>
        <taxon>Bacteria</taxon>
        <taxon>Bacillati</taxon>
        <taxon>Actinomycetota</taxon>
        <taxon>Actinomycetes</taxon>
        <taxon>Kitasatosporales</taxon>
        <taxon>Streptomycetaceae</taxon>
        <taxon>Streptomyces</taxon>
    </lineage>
</organism>
<gene>
    <name evidence="1" type="ORF">OFY01_00335</name>
</gene>
<name>A0ABT3TQA3_9ACTN</name>
<dbReference type="EMBL" id="JAPHNL010000001">
    <property type="protein sequence ID" value="MCX3058243.1"/>
    <property type="molecule type" value="Genomic_DNA"/>
</dbReference>
<dbReference type="Proteomes" id="UP001163064">
    <property type="component" value="Unassembled WGS sequence"/>
</dbReference>
<evidence type="ECO:0000313" key="2">
    <source>
        <dbReference type="Proteomes" id="UP001163064"/>
    </source>
</evidence>
<sequence>MPVKPESGRTTAAAEGDVVIFLIGLRINRFWAVHRWLPLMWAMPMMLRELSRNRSLGLLHHILLAQNPWTFYVVQYWESKEKLLTYAAAPDRLHRPWWARLNRYARNSRGQVGIWHETYAVPKGSYESIYGDMPPYGLGKAYGTRPLRDGVQARERLAG</sequence>
<reference evidence="1" key="1">
    <citation type="submission" date="2022-10" db="EMBL/GenBank/DDBJ databases">
        <title>Streptomyces beihaiensis sp. nov., a chitin degrading actinobacterium, isolated from shrimp pond soil.</title>
        <authorList>
            <person name="Xie J."/>
            <person name="Shen N."/>
        </authorList>
    </citation>
    <scope>NUCLEOTIDE SEQUENCE</scope>
    <source>
        <strain evidence="1">GXMU-J5</strain>
    </source>
</reference>
<comment type="caution">
    <text evidence="1">The sequence shown here is derived from an EMBL/GenBank/DDBJ whole genome shotgun (WGS) entry which is preliminary data.</text>
</comment>